<dbReference type="InterPro" id="IPR036396">
    <property type="entry name" value="Cyt_P450_sf"/>
</dbReference>
<comment type="similarity">
    <text evidence="5">Belongs to the cytochrome P450 family.</text>
</comment>
<dbReference type="EMBL" id="CAWUHD010000041">
    <property type="protein sequence ID" value="CAK7221688.1"/>
    <property type="molecule type" value="Genomic_DNA"/>
</dbReference>
<gene>
    <name evidence="7" type="ORF">SEUCBS140593_004651</name>
</gene>
<comment type="caution">
    <text evidence="7">The sequence shown here is derived from an EMBL/GenBank/DDBJ whole genome shotgun (WGS) entry which is preliminary data.</text>
</comment>
<dbReference type="InterPro" id="IPR050121">
    <property type="entry name" value="Cytochrome_P450_monoxygenase"/>
</dbReference>
<evidence type="ECO:0000256" key="3">
    <source>
        <dbReference type="ARBA" id="ARBA00022723"/>
    </source>
</evidence>
<evidence type="ECO:0008006" key="9">
    <source>
        <dbReference type="Google" id="ProtNLM"/>
    </source>
</evidence>
<dbReference type="PANTHER" id="PTHR24305:SF103">
    <property type="entry name" value="P450, PUTATIVE (EUROFUNG)-RELATED"/>
    <property type="match status" value="1"/>
</dbReference>
<feature type="transmembrane region" description="Helical" evidence="6">
    <location>
        <begin position="15"/>
        <end position="35"/>
    </location>
</feature>
<evidence type="ECO:0000313" key="8">
    <source>
        <dbReference type="Proteomes" id="UP001642482"/>
    </source>
</evidence>
<sequence>MGSVLLSSSIAEARVSLASITGIAFVVALVGYIIYQRWFHPLAKYPGPFWASITDVWQVREFLSLQQPYHLTDLHEKYNSPFVRYGPDKISVTTEDAIPLLFQKGGRHYPKTEFYDAYGAKTPNVFGMRDVGMHSLRRRHMSHSFSLSYVKDMEQHLDTNICILRSIISELADSGEAFNLKKLLHYYVIDVLGELAFSQSFGIQELARVDAKGAAARVPPVAEHSLLAATTGAWPAMTRTLKQWLPLVPHKGLRDLFEGRNKCAALAAECVQRRIGELKGKKDGSDQRKDILTNLILATHPETGERLSQSDLEAEAFGFIIAGTHTTSATTSLLMYHLLHYPETMRKVVAELDEKLPPLGEMVGDEKEGQNSSTGRAAYSVTEAEASLPYLKLCVRENFRLTPVFTMPLARRVMAPEGVVVGGQHFPQGTSLAVCNHAFHHNPEIWGPDHNVFDPERWEDRADTAGRARYLMHFGLGSRQCIGKTVAQTNIMKLASTLLREFDFQLADPAERAAIDKGDFYGKIPHMVSVGISDLSSPLMVNVRKR</sequence>
<keyword evidence="6" id="KW-0812">Transmembrane</keyword>
<keyword evidence="8" id="KW-1185">Reference proteome</keyword>
<dbReference type="PRINTS" id="PR00385">
    <property type="entry name" value="P450"/>
</dbReference>
<keyword evidence="6" id="KW-1133">Transmembrane helix</keyword>
<evidence type="ECO:0000256" key="5">
    <source>
        <dbReference type="RuleBase" id="RU000461"/>
    </source>
</evidence>
<proteinExistence type="inferred from homology"/>
<keyword evidence="5" id="KW-0560">Oxidoreductase</keyword>
<keyword evidence="4 5" id="KW-0408">Iron</keyword>
<dbReference type="InterPro" id="IPR001128">
    <property type="entry name" value="Cyt_P450"/>
</dbReference>
<evidence type="ECO:0000313" key="7">
    <source>
        <dbReference type="EMBL" id="CAK7221688.1"/>
    </source>
</evidence>
<reference evidence="7 8" key="1">
    <citation type="submission" date="2024-01" db="EMBL/GenBank/DDBJ databases">
        <authorList>
            <person name="Allen C."/>
            <person name="Tagirdzhanova G."/>
        </authorList>
    </citation>
    <scope>NUCLEOTIDE SEQUENCE [LARGE SCALE GENOMIC DNA]</scope>
</reference>
<comment type="cofactor">
    <cofactor evidence="1">
        <name>heme</name>
        <dbReference type="ChEBI" id="CHEBI:30413"/>
    </cofactor>
</comment>
<evidence type="ECO:0000256" key="1">
    <source>
        <dbReference type="ARBA" id="ARBA00001971"/>
    </source>
</evidence>
<evidence type="ECO:0000256" key="6">
    <source>
        <dbReference type="SAM" id="Phobius"/>
    </source>
</evidence>
<keyword evidence="3 5" id="KW-0479">Metal-binding</keyword>
<dbReference type="Proteomes" id="UP001642482">
    <property type="component" value="Unassembled WGS sequence"/>
</dbReference>
<accession>A0ABP0BPZ5</accession>
<evidence type="ECO:0000256" key="2">
    <source>
        <dbReference type="ARBA" id="ARBA00022617"/>
    </source>
</evidence>
<protein>
    <recommendedName>
        <fullName evidence="9">Cytochrome P450 monooxygenase</fullName>
    </recommendedName>
</protein>
<keyword evidence="2 5" id="KW-0349">Heme</keyword>
<keyword evidence="5" id="KW-0503">Monooxygenase</keyword>
<dbReference type="SUPFAM" id="SSF48264">
    <property type="entry name" value="Cytochrome P450"/>
    <property type="match status" value="1"/>
</dbReference>
<dbReference type="Gene3D" id="1.10.630.10">
    <property type="entry name" value="Cytochrome P450"/>
    <property type="match status" value="1"/>
</dbReference>
<dbReference type="InterPro" id="IPR002401">
    <property type="entry name" value="Cyt_P450_E_grp-I"/>
</dbReference>
<dbReference type="PRINTS" id="PR00463">
    <property type="entry name" value="EP450I"/>
</dbReference>
<dbReference type="PROSITE" id="PS00086">
    <property type="entry name" value="CYTOCHROME_P450"/>
    <property type="match status" value="1"/>
</dbReference>
<dbReference type="InterPro" id="IPR017972">
    <property type="entry name" value="Cyt_P450_CS"/>
</dbReference>
<name>A0ABP0BPZ5_9PEZI</name>
<dbReference type="Pfam" id="PF00067">
    <property type="entry name" value="p450"/>
    <property type="match status" value="1"/>
</dbReference>
<dbReference type="PANTHER" id="PTHR24305">
    <property type="entry name" value="CYTOCHROME P450"/>
    <property type="match status" value="1"/>
</dbReference>
<organism evidence="7 8">
    <name type="scientific">Sporothrix eucalyptigena</name>
    <dbReference type="NCBI Taxonomy" id="1812306"/>
    <lineage>
        <taxon>Eukaryota</taxon>
        <taxon>Fungi</taxon>
        <taxon>Dikarya</taxon>
        <taxon>Ascomycota</taxon>
        <taxon>Pezizomycotina</taxon>
        <taxon>Sordariomycetes</taxon>
        <taxon>Sordariomycetidae</taxon>
        <taxon>Ophiostomatales</taxon>
        <taxon>Ophiostomataceae</taxon>
        <taxon>Sporothrix</taxon>
    </lineage>
</organism>
<evidence type="ECO:0000256" key="4">
    <source>
        <dbReference type="ARBA" id="ARBA00023004"/>
    </source>
</evidence>
<keyword evidence="6" id="KW-0472">Membrane</keyword>